<dbReference type="Pfam" id="PF21743">
    <property type="entry name" value="PTM_DIR17_Tudor"/>
    <property type="match status" value="2"/>
</dbReference>
<proteinExistence type="predicted"/>
<evidence type="ECO:0000259" key="2">
    <source>
        <dbReference type="SMART" id="SM00333"/>
    </source>
</evidence>
<dbReference type="InterPro" id="IPR032675">
    <property type="entry name" value="LRR_dom_sf"/>
</dbReference>
<feature type="domain" description="Tudor" evidence="2">
    <location>
        <begin position="82"/>
        <end position="138"/>
    </location>
</feature>
<reference evidence="3" key="1">
    <citation type="submission" date="2021-01" db="EMBL/GenBank/DDBJ databases">
        <authorList>
            <person name="Corre E."/>
            <person name="Pelletier E."/>
            <person name="Niang G."/>
            <person name="Scheremetjew M."/>
            <person name="Finn R."/>
            <person name="Kale V."/>
            <person name="Holt S."/>
            <person name="Cochrane G."/>
            <person name="Meng A."/>
            <person name="Brown T."/>
            <person name="Cohen L."/>
        </authorList>
    </citation>
    <scope>NUCLEOTIDE SEQUENCE</scope>
    <source>
        <strain evidence="3">10249 10 AB</strain>
    </source>
</reference>
<dbReference type="InterPro" id="IPR047365">
    <property type="entry name" value="Tudor_AtPTM-like"/>
</dbReference>
<dbReference type="CDD" id="cd20401">
    <property type="entry name" value="Tudor_AtPTM-like"/>
    <property type="match status" value="2"/>
</dbReference>
<feature type="region of interest" description="Disordered" evidence="1">
    <location>
        <begin position="1"/>
        <end position="82"/>
    </location>
</feature>
<dbReference type="PANTHER" id="PTHR37384">
    <property type="entry name" value="OS01G0835600 PROTEIN"/>
    <property type="match status" value="1"/>
</dbReference>
<gene>
    <name evidence="3" type="ORF">PAUS00366_LOCUS15687</name>
</gene>
<evidence type="ECO:0000313" key="3">
    <source>
        <dbReference type="EMBL" id="CAE0722931.1"/>
    </source>
</evidence>
<dbReference type="PANTHER" id="PTHR37384:SF1">
    <property type="entry name" value="OS01G0835600 PROTEIN"/>
    <property type="match status" value="1"/>
</dbReference>
<dbReference type="AlphaFoldDB" id="A0A7S4APQ7"/>
<organism evidence="3">
    <name type="scientific">Pseudo-nitzschia australis</name>
    <dbReference type="NCBI Taxonomy" id="44445"/>
    <lineage>
        <taxon>Eukaryota</taxon>
        <taxon>Sar</taxon>
        <taxon>Stramenopiles</taxon>
        <taxon>Ochrophyta</taxon>
        <taxon>Bacillariophyta</taxon>
        <taxon>Bacillariophyceae</taxon>
        <taxon>Bacillariophycidae</taxon>
        <taxon>Bacillariales</taxon>
        <taxon>Bacillariaceae</taxon>
        <taxon>Pseudo-nitzschia</taxon>
    </lineage>
</organism>
<accession>A0A7S4APQ7</accession>
<dbReference type="SUPFAM" id="SSF52047">
    <property type="entry name" value="RNI-like"/>
    <property type="match status" value="1"/>
</dbReference>
<dbReference type="SMART" id="SM00333">
    <property type="entry name" value="TUDOR"/>
    <property type="match status" value="2"/>
</dbReference>
<feature type="compositionally biased region" description="Pro residues" evidence="1">
    <location>
        <begin position="198"/>
        <end position="215"/>
    </location>
</feature>
<dbReference type="SUPFAM" id="SSF63748">
    <property type="entry name" value="Tudor/PWWP/MBT"/>
    <property type="match status" value="1"/>
</dbReference>
<protein>
    <recommendedName>
        <fullName evidence="2">Tudor domain-containing protein</fullName>
    </recommendedName>
</protein>
<dbReference type="InterPro" id="IPR002999">
    <property type="entry name" value="Tudor"/>
</dbReference>
<name>A0A7S4APQ7_9STRA</name>
<evidence type="ECO:0000256" key="1">
    <source>
        <dbReference type="SAM" id="MobiDB-lite"/>
    </source>
</evidence>
<feature type="compositionally biased region" description="Low complexity" evidence="1">
    <location>
        <begin position="12"/>
        <end position="80"/>
    </location>
</feature>
<dbReference type="Gene3D" id="3.80.10.10">
    <property type="entry name" value="Ribonuclease Inhibitor"/>
    <property type="match status" value="1"/>
</dbReference>
<feature type="domain" description="Tudor" evidence="2">
    <location>
        <begin position="145"/>
        <end position="201"/>
    </location>
</feature>
<sequence length="568" mass="62389">MSKEKKGSLKRTGGSKPKSASKSGSKSKSKSPTQKKWSKTATTAAKATSKATSAKTTKTATSTAKAKITSKATPATTATSLSPYPVGTKISKDFDGAFYSGEVVSYDAKSNYYKVRYEDGDQEEMEDKDIKRFLVENTTTQPIATRYPIGTKIYKNFDGVFYSGEITDYDAETEYSKITYEDGDQEEIENKDIKQYLLPPPQEPPQEPPQAPPQAPLSRSEASKHDGKERKFRVLKRTKKAINAGIDKNRFLRNPCCVAGGKQNPPEDYANTGRGAPINSYYHLIQRLSDRNYAMRGLCIDGDGLSYTSFTKTDMLYPVVVFLPETNLNDHSKNPTILDACHLDMIHPTTGACLLTETNLLQAVSPETECIFLNGFQNGGPSRRDKQKVDPNVVVKMINACKDNLKCFALTECIVSNEILGALASCKKLMGLTFYTTQACSGSSPGSTQADDKGLAAIIKACTDLRWLYVVDCDFFRDASWKAISNNDSPTTACPNLEVLWVTSHKSTRSRHHVCYGDHDAIRRTLSDRASTLKVCMINCDTELKSRHIIGGAKGTDRLGGDAGSLDD</sequence>
<feature type="region of interest" description="Disordered" evidence="1">
    <location>
        <begin position="196"/>
        <end position="230"/>
    </location>
</feature>
<dbReference type="Gene3D" id="2.30.30.140">
    <property type="match status" value="2"/>
</dbReference>
<dbReference type="EMBL" id="HBIX01022519">
    <property type="protein sequence ID" value="CAE0722931.1"/>
    <property type="molecule type" value="Transcribed_RNA"/>
</dbReference>